<proteinExistence type="predicted"/>
<organism evidence="1 2">
    <name type="scientific">Aspergillus tanneri</name>
    <dbReference type="NCBI Taxonomy" id="1220188"/>
    <lineage>
        <taxon>Eukaryota</taxon>
        <taxon>Fungi</taxon>
        <taxon>Dikarya</taxon>
        <taxon>Ascomycota</taxon>
        <taxon>Pezizomycotina</taxon>
        <taxon>Eurotiomycetes</taxon>
        <taxon>Eurotiomycetidae</taxon>
        <taxon>Eurotiales</taxon>
        <taxon>Aspergillaceae</taxon>
        <taxon>Aspergillus</taxon>
        <taxon>Aspergillus subgen. Circumdati</taxon>
    </lineage>
</organism>
<name>A0A4V3UP32_9EURO</name>
<dbReference type="Proteomes" id="UP000308092">
    <property type="component" value="Unassembled WGS sequence"/>
</dbReference>
<dbReference type="AlphaFoldDB" id="A0A4V3UP32"/>
<reference evidence="1 2" key="1">
    <citation type="submission" date="2019-03" db="EMBL/GenBank/DDBJ databases">
        <title>The genome sequence of a newly discovered highly antifungal drug resistant Aspergillus species, Aspergillus tanneri NIH 1004.</title>
        <authorList>
            <person name="Mounaud S."/>
            <person name="Singh I."/>
            <person name="Joardar V."/>
            <person name="Pakala S."/>
            <person name="Pakala S."/>
            <person name="Venepally P."/>
            <person name="Hoover J."/>
            <person name="Nierman W."/>
            <person name="Chung J."/>
            <person name="Losada L."/>
        </authorList>
    </citation>
    <scope>NUCLEOTIDE SEQUENCE [LARGE SCALE GENOMIC DNA]</scope>
    <source>
        <strain evidence="1 2">NIH1004</strain>
    </source>
</reference>
<protein>
    <submittedName>
        <fullName evidence="1">Uncharacterized protein</fullName>
    </submittedName>
</protein>
<keyword evidence="2" id="KW-1185">Reference proteome</keyword>
<dbReference type="VEuPathDB" id="FungiDB:EYZ11_007028"/>
<gene>
    <name evidence="1" type="ORF">EYZ11_007028</name>
</gene>
<dbReference type="EMBL" id="SOSA01000261">
    <property type="protein sequence ID" value="THC93504.1"/>
    <property type="molecule type" value="Genomic_DNA"/>
</dbReference>
<evidence type="ECO:0000313" key="1">
    <source>
        <dbReference type="EMBL" id="THC93504.1"/>
    </source>
</evidence>
<comment type="caution">
    <text evidence="1">The sequence shown here is derived from an EMBL/GenBank/DDBJ whole genome shotgun (WGS) entry which is preliminary data.</text>
</comment>
<accession>A0A4V3UP32</accession>
<sequence length="55" mass="6169">MLTKISILFLYDRIFLNGSCWSPTMWTGEPGNASNAFLPFTALVSARKRDTQTLS</sequence>
<evidence type="ECO:0000313" key="2">
    <source>
        <dbReference type="Proteomes" id="UP000308092"/>
    </source>
</evidence>